<name>X1S3U0_9ZZZZ</name>
<dbReference type="GO" id="GO:0016874">
    <property type="term" value="F:ligase activity"/>
    <property type="evidence" value="ECO:0007669"/>
    <property type="project" value="UniProtKB-KW"/>
</dbReference>
<dbReference type="SUPFAM" id="SSF56059">
    <property type="entry name" value="Glutathione synthetase ATP-binding domain-like"/>
    <property type="match status" value="1"/>
</dbReference>
<keyword evidence="2" id="KW-0547">Nucleotide-binding</keyword>
<dbReference type="Gene3D" id="3.30.470.20">
    <property type="entry name" value="ATP-grasp fold, B domain"/>
    <property type="match status" value="1"/>
</dbReference>
<dbReference type="InterPro" id="IPR051538">
    <property type="entry name" value="Acyl-CoA_Synth/Transferase"/>
</dbReference>
<dbReference type="AlphaFoldDB" id="X1S3U0"/>
<dbReference type="GO" id="GO:0005524">
    <property type="term" value="F:ATP binding"/>
    <property type="evidence" value="ECO:0007669"/>
    <property type="project" value="UniProtKB-KW"/>
</dbReference>
<evidence type="ECO:0000256" key="3">
    <source>
        <dbReference type="ARBA" id="ARBA00022840"/>
    </source>
</evidence>
<organism evidence="4">
    <name type="scientific">marine sediment metagenome</name>
    <dbReference type="NCBI Taxonomy" id="412755"/>
    <lineage>
        <taxon>unclassified sequences</taxon>
        <taxon>metagenomes</taxon>
        <taxon>ecological metagenomes</taxon>
    </lineage>
</organism>
<evidence type="ECO:0000256" key="1">
    <source>
        <dbReference type="ARBA" id="ARBA00022598"/>
    </source>
</evidence>
<evidence type="ECO:0000313" key="4">
    <source>
        <dbReference type="EMBL" id="GAI87707.1"/>
    </source>
</evidence>
<accession>X1S3U0</accession>
<reference evidence="4" key="1">
    <citation type="journal article" date="2014" name="Front. Microbiol.">
        <title>High frequency of phylogenetically diverse reductive dehalogenase-homologous genes in deep subseafloor sedimentary metagenomes.</title>
        <authorList>
            <person name="Kawai M."/>
            <person name="Futagami T."/>
            <person name="Toyoda A."/>
            <person name="Takaki Y."/>
            <person name="Nishi S."/>
            <person name="Hori S."/>
            <person name="Arai W."/>
            <person name="Tsubouchi T."/>
            <person name="Morono Y."/>
            <person name="Uchiyama I."/>
            <person name="Ito T."/>
            <person name="Fujiyama A."/>
            <person name="Inagaki F."/>
            <person name="Takami H."/>
        </authorList>
    </citation>
    <scope>NUCLEOTIDE SEQUENCE</scope>
    <source>
        <strain evidence="4">Expedition CK06-06</strain>
    </source>
</reference>
<evidence type="ECO:0008006" key="5">
    <source>
        <dbReference type="Google" id="ProtNLM"/>
    </source>
</evidence>
<proteinExistence type="predicted"/>
<dbReference type="PANTHER" id="PTHR43334:SF1">
    <property type="entry name" value="3-HYDROXYPROPIONATE--COA LIGASE [ADP-FORMING]"/>
    <property type="match status" value="1"/>
</dbReference>
<keyword evidence="3" id="KW-0067">ATP-binding</keyword>
<protein>
    <recommendedName>
        <fullName evidence="5">ATP-grasp domain-containing protein</fullName>
    </recommendedName>
</protein>
<dbReference type="Pfam" id="PF13549">
    <property type="entry name" value="ATP-grasp_5"/>
    <property type="match status" value="1"/>
</dbReference>
<keyword evidence="1" id="KW-0436">Ligase</keyword>
<evidence type="ECO:0000256" key="2">
    <source>
        <dbReference type="ARBA" id="ARBA00022741"/>
    </source>
</evidence>
<dbReference type="PANTHER" id="PTHR43334">
    <property type="entry name" value="ACETATE--COA LIGASE [ADP-FORMING]"/>
    <property type="match status" value="1"/>
</dbReference>
<dbReference type="EMBL" id="BARW01006303">
    <property type="protein sequence ID" value="GAI87707.1"/>
    <property type="molecule type" value="Genomic_DNA"/>
</dbReference>
<sequence>MITGSEEVILGIKRDPSFGPVLMFGLGGIYVEIFKDISFGVAPLSYKEARKMIEKTSAYRILKGSRGRAPRDIDKIVDSLIRLGQLAIDYPQIQELDINPLFVLDEGQGSIIGDARMLLKN</sequence>
<comment type="caution">
    <text evidence="4">The sequence shown here is derived from an EMBL/GenBank/DDBJ whole genome shotgun (WGS) entry which is preliminary data.</text>
</comment>
<gene>
    <name evidence="4" type="ORF">S12H4_13239</name>
</gene>